<name>A0A2P6NA03_9EUKA</name>
<accession>A0A2P6NA03</accession>
<evidence type="ECO:0000313" key="3">
    <source>
        <dbReference type="Proteomes" id="UP000241769"/>
    </source>
</evidence>
<reference evidence="2 3" key="1">
    <citation type="journal article" date="2018" name="Genome Biol. Evol.">
        <title>Multiple Roots of Fruiting Body Formation in Amoebozoa.</title>
        <authorList>
            <person name="Hillmann F."/>
            <person name="Forbes G."/>
            <person name="Novohradska S."/>
            <person name="Ferling I."/>
            <person name="Riege K."/>
            <person name="Groth M."/>
            <person name="Westermann M."/>
            <person name="Marz M."/>
            <person name="Spaller T."/>
            <person name="Winckler T."/>
            <person name="Schaap P."/>
            <person name="Glockner G."/>
        </authorList>
    </citation>
    <scope>NUCLEOTIDE SEQUENCE [LARGE SCALE GENOMIC DNA]</scope>
    <source>
        <strain evidence="2 3">Jena</strain>
    </source>
</reference>
<proteinExistence type="predicted"/>
<dbReference type="Proteomes" id="UP000241769">
    <property type="component" value="Unassembled WGS sequence"/>
</dbReference>
<dbReference type="EMBL" id="MDYQ01000138">
    <property type="protein sequence ID" value="PRP80784.1"/>
    <property type="molecule type" value="Genomic_DNA"/>
</dbReference>
<feature type="region of interest" description="Disordered" evidence="1">
    <location>
        <begin position="1"/>
        <end position="29"/>
    </location>
</feature>
<feature type="compositionally biased region" description="Polar residues" evidence="1">
    <location>
        <begin position="1"/>
        <end position="11"/>
    </location>
</feature>
<organism evidence="2 3">
    <name type="scientific">Planoprotostelium fungivorum</name>
    <dbReference type="NCBI Taxonomy" id="1890364"/>
    <lineage>
        <taxon>Eukaryota</taxon>
        <taxon>Amoebozoa</taxon>
        <taxon>Evosea</taxon>
        <taxon>Variosea</taxon>
        <taxon>Cavosteliida</taxon>
        <taxon>Cavosteliaceae</taxon>
        <taxon>Planoprotostelium</taxon>
    </lineage>
</organism>
<dbReference type="InParanoid" id="A0A2P6NA03"/>
<evidence type="ECO:0000256" key="1">
    <source>
        <dbReference type="SAM" id="MobiDB-lite"/>
    </source>
</evidence>
<comment type="caution">
    <text evidence="2">The sequence shown here is derived from an EMBL/GenBank/DDBJ whole genome shotgun (WGS) entry which is preliminary data.</text>
</comment>
<evidence type="ECO:0000313" key="2">
    <source>
        <dbReference type="EMBL" id="PRP80784.1"/>
    </source>
</evidence>
<dbReference type="AlphaFoldDB" id="A0A2P6NA03"/>
<sequence>MLASSKGQSLGSDHRIQDHSSEEQTQYRSSQIKSFIDLSHAEGSYHHATPISRAYRYCQIKAEPKTFGEELGQISMKHTQHHHSRSSLTSSIRKLAAAMQSASSVSRQKTLTSQMMDRLLMPPPSHVPLRRIKSSIHKRPDHPVRVKTPITPSGSSIT</sequence>
<protein>
    <submittedName>
        <fullName evidence="2">Uncharacterized protein</fullName>
    </submittedName>
</protein>
<feature type="compositionally biased region" description="Basic and acidic residues" evidence="1">
    <location>
        <begin position="12"/>
        <end position="22"/>
    </location>
</feature>
<keyword evidence="3" id="KW-1185">Reference proteome</keyword>
<gene>
    <name evidence="2" type="ORF">PROFUN_11524</name>
</gene>